<evidence type="ECO:0000256" key="1">
    <source>
        <dbReference type="ARBA" id="ARBA00005589"/>
    </source>
</evidence>
<dbReference type="GO" id="GO:0006412">
    <property type="term" value="P:translation"/>
    <property type="evidence" value="ECO:0007669"/>
    <property type="project" value="UniProtKB-UniRule"/>
</dbReference>
<sequence>MIRPTLGFSRRSCKFCEEKTRDIDYKDVATLKRYTTEVGKIVGRKKSGLCAKHQRAVTAAIKRSRFMALMPYTVKVEY</sequence>
<proteinExistence type="inferred from homology"/>
<dbReference type="InterPro" id="IPR001648">
    <property type="entry name" value="Ribosomal_bS18"/>
</dbReference>
<comment type="function">
    <text evidence="4">Binds as a heterodimer with protein bS6 to the central domain of the 16S rRNA, where it helps stabilize the platform of the 30S subunit.</text>
</comment>
<dbReference type="NCBIfam" id="TIGR00165">
    <property type="entry name" value="S18"/>
    <property type="match status" value="1"/>
</dbReference>
<dbReference type="Proteomes" id="UP000183245">
    <property type="component" value="Unassembled WGS sequence"/>
</dbReference>
<dbReference type="SUPFAM" id="SSF46911">
    <property type="entry name" value="Ribosomal protein S18"/>
    <property type="match status" value="1"/>
</dbReference>
<dbReference type="GO" id="GO:0022627">
    <property type="term" value="C:cytosolic small ribosomal subunit"/>
    <property type="evidence" value="ECO:0007669"/>
    <property type="project" value="TreeGrafter"/>
</dbReference>
<keyword evidence="4" id="KW-0699">rRNA-binding</keyword>
<evidence type="ECO:0000313" key="7">
    <source>
        <dbReference type="Proteomes" id="UP000183245"/>
    </source>
</evidence>
<keyword evidence="2 4" id="KW-0689">Ribosomal protein</keyword>
<gene>
    <name evidence="4" type="primary">rpsR</name>
    <name evidence="6" type="ORF">AUK40_04260</name>
</gene>
<dbReference type="HAMAP" id="MF_00270">
    <property type="entry name" value="Ribosomal_bS18"/>
    <property type="match status" value="1"/>
</dbReference>
<dbReference type="STRING" id="1817892.AUK40_04260"/>
<evidence type="ECO:0000313" key="6">
    <source>
        <dbReference type="EMBL" id="OIP96962.1"/>
    </source>
</evidence>
<dbReference type="PANTHER" id="PTHR13479">
    <property type="entry name" value="30S RIBOSOMAL PROTEIN S18"/>
    <property type="match status" value="1"/>
</dbReference>
<evidence type="ECO:0000256" key="5">
    <source>
        <dbReference type="RuleBase" id="RU003910"/>
    </source>
</evidence>
<dbReference type="GO" id="GO:0070181">
    <property type="term" value="F:small ribosomal subunit rRNA binding"/>
    <property type="evidence" value="ECO:0007669"/>
    <property type="project" value="TreeGrafter"/>
</dbReference>
<name>A0A1J5IRC5_9BACT</name>
<protein>
    <recommendedName>
        <fullName evidence="4">Small ribosomal subunit protein bS18</fullName>
    </recommendedName>
</protein>
<comment type="caution">
    <text evidence="6">The sequence shown here is derived from an EMBL/GenBank/DDBJ whole genome shotgun (WGS) entry which is preliminary data.</text>
</comment>
<dbReference type="PANTHER" id="PTHR13479:SF40">
    <property type="entry name" value="SMALL RIBOSOMAL SUBUNIT PROTEIN BS18M"/>
    <property type="match status" value="1"/>
</dbReference>
<keyword evidence="3 4" id="KW-0687">Ribonucleoprotein</keyword>
<dbReference type="PRINTS" id="PR00974">
    <property type="entry name" value="RIBOSOMALS18"/>
</dbReference>
<dbReference type="GO" id="GO:0003735">
    <property type="term" value="F:structural constituent of ribosome"/>
    <property type="evidence" value="ECO:0007669"/>
    <property type="project" value="InterPro"/>
</dbReference>
<accession>A0A1J5IRC5</accession>
<dbReference type="EMBL" id="MNZT01000074">
    <property type="protein sequence ID" value="OIP96962.1"/>
    <property type="molecule type" value="Genomic_DNA"/>
</dbReference>
<reference evidence="6 7" key="1">
    <citation type="journal article" date="2016" name="Environ. Microbiol.">
        <title>Genomic resolution of a cold subsurface aquifer community provides metabolic insights for novel microbes adapted to high CO concentrations.</title>
        <authorList>
            <person name="Probst A.J."/>
            <person name="Castelle C.J."/>
            <person name="Singh A."/>
            <person name="Brown C.T."/>
            <person name="Anantharaman K."/>
            <person name="Sharon I."/>
            <person name="Hug L.A."/>
            <person name="Burstein D."/>
            <person name="Emerson J.B."/>
            <person name="Thomas B.C."/>
            <person name="Banfield J.F."/>
        </authorList>
    </citation>
    <scope>NUCLEOTIDE SEQUENCE [LARGE SCALE GENOMIC DNA]</scope>
    <source>
        <strain evidence="6">CG2_30_54_11</strain>
    </source>
</reference>
<dbReference type="InterPro" id="IPR036870">
    <property type="entry name" value="Ribosomal_bS18_sf"/>
</dbReference>
<dbReference type="Gene3D" id="4.10.640.10">
    <property type="entry name" value="Ribosomal protein S18"/>
    <property type="match status" value="1"/>
</dbReference>
<evidence type="ECO:0000256" key="2">
    <source>
        <dbReference type="ARBA" id="ARBA00022980"/>
    </source>
</evidence>
<comment type="similarity">
    <text evidence="1 4 5">Belongs to the bacterial ribosomal protein bS18 family.</text>
</comment>
<evidence type="ECO:0000256" key="3">
    <source>
        <dbReference type="ARBA" id="ARBA00023274"/>
    </source>
</evidence>
<keyword evidence="4" id="KW-0694">RNA-binding</keyword>
<dbReference type="Pfam" id="PF01084">
    <property type="entry name" value="Ribosomal_S18"/>
    <property type="match status" value="1"/>
</dbReference>
<evidence type="ECO:0000256" key="4">
    <source>
        <dbReference type="HAMAP-Rule" id="MF_00270"/>
    </source>
</evidence>
<organism evidence="6 7">
    <name type="scientific">Candidatus Wirthbacteria bacterium CG2_30_54_11</name>
    <dbReference type="NCBI Taxonomy" id="1817892"/>
    <lineage>
        <taxon>Bacteria</taxon>
        <taxon>Candidatus Wirthbacteria</taxon>
    </lineage>
</organism>
<dbReference type="AlphaFoldDB" id="A0A1J5IRC5"/>
<comment type="subunit">
    <text evidence="4">Part of the 30S ribosomal subunit. Forms a tight heterodimer with protein bS6.</text>
</comment>